<proteinExistence type="predicted"/>
<accession>A0A9D4TM01</accession>
<evidence type="ECO:0000313" key="2">
    <source>
        <dbReference type="Proteomes" id="UP001055712"/>
    </source>
</evidence>
<reference evidence="1" key="2">
    <citation type="submission" date="2020-11" db="EMBL/GenBank/DDBJ databases">
        <authorList>
            <person name="Cecchin M."/>
            <person name="Marcolungo L."/>
            <person name="Rossato M."/>
            <person name="Girolomoni L."/>
            <person name="Cosentino E."/>
            <person name="Cuine S."/>
            <person name="Li-Beisson Y."/>
            <person name="Delledonne M."/>
            <person name="Ballottari M."/>
        </authorList>
    </citation>
    <scope>NUCLEOTIDE SEQUENCE</scope>
    <source>
        <strain evidence="1">211/11P</strain>
        <tissue evidence="1">Whole cell</tissue>
    </source>
</reference>
<dbReference type="AlphaFoldDB" id="A0A9D4TM01"/>
<organism evidence="1 2">
    <name type="scientific">Chlorella vulgaris</name>
    <name type="common">Green alga</name>
    <dbReference type="NCBI Taxonomy" id="3077"/>
    <lineage>
        <taxon>Eukaryota</taxon>
        <taxon>Viridiplantae</taxon>
        <taxon>Chlorophyta</taxon>
        <taxon>core chlorophytes</taxon>
        <taxon>Trebouxiophyceae</taxon>
        <taxon>Chlorellales</taxon>
        <taxon>Chlorellaceae</taxon>
        <taxon>Chlorella clade</taxon>
        <taxon>Chlorella</taxon>
    </lineage>
</organism>
<dbReference type="EMBL" id="SIDB01000008">
    <property type="protein sequence ID" value="KAI3429313.1"/>
    <property type="molecule type" value="Genomic_DNA"/>
</dbReference>
<comment type="caution">
    <text evidence="1">The sequence shown here is derived from an EMBL/GenBank/DDBJ whole genome shotgun (WGS) entry which is preliminary data.</text>
</comment>
<dbReference type="Proteomes" id="UP001055712">
    <property type="component" value="Unassembled WGS sequence"/>
</dbReference>
<dbReference type="OrthoDB" id="505263at2759"/>
<evidence type="ECO:0000313" key="1">
    <source>
        <dbReference type="EMBL" id="KAI3429313.1"/>
    </source>
</evidence>
<keyword evidence="2" id="KW-1185">Reference proteome</keyword>
<name>A0A9D4TM01_CHLVU</name>
<reference evidence="1" key="1">
    <citation type="journal article" date="2019" name="Plant J.">
        <title>Chlorella vulgaris genome assembly and annotation reveals the molecular basis for metabolic acclimation to high light conditions.</title>
        <authorList>
            <person name="Cecchin M."/>
            <person name="Marcolungo L."/>
            <person name="Rossato M."/>
            <person name="Girolomoni L."/>
            <person name="Cosentino E."/>
            <person name="Cuine S."/>
            <person name="Li-Beisson Y."/>
            <person name="Delledonne M."/>
            <person name="Ballottari M."/>
        </authorList>
    </citation>
    <scope>NUCLEOTIDE SEQUENCE</scope>
    <source>
        <strain evidence="1">211/11P</strain>
    </source>
</reference>
<dbReference type="PANTHER" id="PTHR37201">
    <property type="entry name" value="WD REPEAT PROTEIN"/>
    <property type="match status" value="1"/>
</dbReference>
<sequence length="317" mass="34706">MAWPTTACLRGAAPCCKPHHAHAVVALHAKAAPRRQARDQGQRRGRRGVLPPCAAAAQDVGEGSYHTDNHDGQTVEQRLRMVQNMVTTAELLVPYDRSAVNLGLIIWGAIRSIPAKDRMQLLSRLTAADITRLWKIAGQRYTAPKQQVAAAIGAEYSLWKDLPAASTEVSTFRGKAALPMDALGLVSSFSKAFFLQPEGDQLYGRVLLGKTPLGDVLYPLYFKASVGPGVVPTTQELCDVTLRYLPPQQLGLSRDDLPRSGWPQPRAHLPPFHDGFTDYLRAVAPGVYVGLGYRTASTEFNAPLYFLMVHEQVESLI</sequence>
<protein>
    <submittedName>
        <fullName evidence="1">Uncharacterized protein</fullName>
    </submittedName>
</protein>
<dbReference type="PANTHER" id="PTHR37201:SF1">
    <property type="entry name" value="WD REPEAT PROTEIN"/>
    <property type="match status" value="1"/>
</dbReference>
<gene>
    <name evidence="1" type="ORF">D9Q98_005408</name>
</gene>